<feature type="compositionally biased region" description="Gly residues" evidence="7">
    <location>
        <begin position="374"/>
        <end position="397"/>
    </location>
</feature>
<gene>
    <name evidence="9" type="ORF">HYH02_014224</name>
</gene>
<dbReference type="Pfam" id="PF02913">
    <property type="entry name" value="FAD-oxidase_C"/>
    <property type="match status" value="1"/>
</dbReference>
<dbReference type="OrthoDB" id="5332616at2759"/>
<dbReference type="Gene3D" id="3.30.465.10">
    <property type="match status" value="1"/>
</dbReference>
<dbReference type="InterPro" id="IPR036318">
    <property type="entry name" value="FAD-bd_PCMH-like_sf"/>
</dbReference>
<dbReference type="InterPro" id="IPR016164">
    <property type="entry name" value="FAD-linked_Oxase-like_C"/>
</dbReference>
<keyword evidence="10" id="KW-1185">Reference proteome</keyword>
<dbReference type="InterPro" id="IPR004113">
    <property type="entry name" value="FAD-bd_oxidored_4_C"/>
</dbReference>
<dbReference type="FunFam" id="3.30.70.2740:FF:000002">
    <property type="entry name" value="D-2-hydroxyglutarate dehydrogenase mitochondrial"/>
    <property type="match status" value="1"/>
</dbReference>
<comment type="catalytic activity">
    <reaction evidence="6">
        <text>(R)-2-hydroxyglutarate + A = 2-oxoglutarate + AH2</text>
        <dbReference type="Rhea" id="RHEA:38295"/>
        <dbReference type="ChEBI" id="CHEBI:13193"/>
        <dbReference type="ChEBI" id="CHEBI:15801"/>
        <dbReference type="ChEBI" id="CHEBI:16810"/>
        <dbReference type="ChEBI" id="CHEBI:17499"/>
        <dbReference type="EC" id="1.1.99.39"/>
    </reaction>
</comment>
<comment type="similarity">
    <text evidence="2">Belongs to the FAD-binding oxidoreductase/transferase type 4 family.</text>
</comment>
<feature type="region of interest" description="Disordered" evidence="7">
    <location>
        <begin position="352"/>
        <end position="397"/>
    </location>
</feature>
<protein>
    <recommendedName>
        <fullName evidence="8">FAD-binding PCMH-type domain-containing protein</fullName>
    </recommendedName>
</protein>
<dbReference type="SUPFAM" id="SSF56176">
    <property type="entry name" value="FAD-binding/transporter-associated domain-like"/>
    <property type="match status" value="2"/>
</dbReference>
<keyword evidence="5" id="KW-0560">Oxidoreductase</keyword>
<feature type="domain" description="FAD-binding PCMH-type" evidence="8">
    <location>
        <begin position="55"/>
        <end position="283"/>
    </location>
</feature>
<dbReference type="Gene3D" id="1.10.45.10">
    <property type="entry name" value="Vanillyl-alcohol Oxidase, Chain A, domain 4"/>
    <property type="match status" value="1"/>
</dbReference>
<dbReference type="PROSITE" id="PS51387">
    <property type="entry name" value="FAD_PCMH"/>
    <property type="match status" value="1"/>
</dbReference>
<evidence type="ECO:0000256" key="2">
    <source>
        <dbReference type="ARBA" id="ARBA00008000"/>
    </source>
</evidence>
<dbReference type="GO" id="GO:0051990">
    <property type="term" value="F:(R)-2-hydroxyglutarate dehydrogenase activity"/>
    <property type="evidence" value="ECO:0007669"/>
    <property type="project" value="UniProtKB-EC"/>
</dbReference>
<comment type="cofactor">
    <cofactor evidence="1">
        <name>FAD</name>
        <dbReference type="ChEBI" id="CHEBI:57692"/>
    </cofactor>
</comment>
<sequence>MRAQRLLHTAIERRAAFARLSEQDLAFFQSILGNSGVITDEDALVPFNRDWQKKYEGKSRVALRPRSTEQVSEVLRYCSSRRLAVVPQGGNTGLVGGSVPVFDEVVLSTAGMNKVLEFDEVSGTLVAQAGCVLAALDEHVAAKGFMMPLDLGAKGSCQIGGNVSTNAGGLRLVRYGSLHGSVLGLEVVLPEPLLPPPPSFASSASSASRGSSSGAATASGGGGGGGGGGAATAAAAAAADGRVLDLLRTLRKDNTGYDLKQLFIGAEGTLGVVTAVAIQCAPRPASVQLALLACPTFAACCATLRAARRMLGEVLSAVEFLDSACSDLATAYLDGVRNPLLPQDAAAAIAGLGEAGDTGPPPQQQQQQQQQGRSGPGQGQLGRAGAEGDGGGGGGLVGGGGVEDDRQFYMVVETHGSCAEHDTQKMERFLEHVMSEGCVTDGTLAASETQARAIWRLREGIAEALARRGAVYKYDVSLPTGVMYDLVGVLRQRLGAAGFGPEEGVQVVGYGHIGDGNLHLNISAPRYDEDLLRQIEPYVYEFVRQHNGSISAEHGIGLMKAGALPYSKGPVAIELMRRIKETVDPYGILNPYKVLPLR</sequence>
<evidence type="ECO:0000256" key="6">
    <source>
        <dbReference type="ARBA" id="ARBA00051778"/>
    </source>
</evidence>
<dbReference type="Gene3D" id="3.30.70.2190">
    <property type="match status" value="1"/>
</dbReference>
<dbReference type="InterPro" id="IPR016166">
    <property type="entry name" value="FAD-bd_PCMH"/>
</dbReference>
<dbReference type="InterPro" id="IPR016171">
    <property type="entry name" value="Vanillyl_alc_oxidase_C-sub2"/>
</dbReference>
<organism evidence="9 10">
    <name type="scientific">Chlamydomonas schloesseri</name>
    <dbReference type="NCBI Taxonomy" id="2026947"/>
    <lineage>
        <taxon>Eukaryota</taxon>
        <taxon>Viridiplantae</taxon>
        <taxon>Chlorophyta</taxon>
        <taxon>core chlorophytes</taxon>
        <taxon>Chlorophyceae</taxon>
        <taxon>CS clade</taxon>
        <taxon>Chlamydomonadales</taxon>
        <taxon>Chlamydomonadaceae</taxon>
        <taxon>Chlamydomonas</taxon>
    </lineage>
</organism>
<accession>A0A835SKL5</accession>
<dbReference type="FunFam" id="3.30.43.10:FF:000002">
    <property type="entry name" value="D-2-hydroxyglutarate dehydrogenase, mitochondrial"/>
    <property type="match status" value="1"/>
</dbReference>
<dbReference type="EMBL" id="JAEHOD010000089">
    <property type="protein sequence ID" value="KAG2428902.1"/>
    <property type="molecule type" value="Genomic_DNA"/>
</dbReference>
<evidence type="ECO:0000256" key="7">
    <source>
        <dbReference type="SAM" id="MobiDB-lite"/>
    </source>
</evidence>
<dbReference type="Proteomes" id="UP000613740">
    <property type="component" value="Unassembled WGS sequence"/>
</dbReference>
<dbReference type="SUPFAM" id="SSF55103">
    <property type="entry name" value="FAD-linked oxidases, C-terminal domain"/>
    <property type="match status" value="1"/>
</dbReference>
<dbReference type="GO" id="GO:0071949">
    <property type="term" value="F:FAD binding"/>
    <property type="evidence" value="ECO:0007669"/>
    <property type="project" value="InterPro"/>
</dbReference>
<evidence type="ECO:0000256" key="4">
    <source>
        <dbReference type="ARBA" id="ARBA00022827"/>
    </source>
</evidence>
<reference evidence="9" key="1">
    <citation type="journal article" date="2020" name="bioRxiv">
        <title>Comparative genomics of Chlamydomonas.</title>
        <authorList>
            <person name="Craig R.J."/>
            <person name="Hasan A.R."/>
            <person name="Ness R.W."/>
            <person name="Keightley P.D."/>
        </authorList>
    </citation>
    <scope>NUCLEOTIDE SEQUENCE</scope>
    <source>
        <strain evidence="9">CCAP 11/173</strain>
    </source>
</reference>
<dbReference type="GO" id="GO:0005739">
    <property type="term" value="C:mitochondrion"/>
    <property type="evidence" value="ECO:0007669"/>
    <property type="project" value="TreeGrafter"/>
</dbReference>
<comment type="caution">
    <text evidence="9">The sequence shown here is derived from an EMBL/GenBank/DDBJ whole genome shotgun (WGS) entry which is preliminary data.</text>
</comment>
<dbReference type="PANTHER" id="PTHR43716">
    <property type="entry name" value="D-2-HYDROXYGLUTARATE DEHYDROGENASE, MITOCHONDRIAL"/>
    <property type="match status" value="1"/>
</dbReference>
<dbReference type="FunFam" id="1.10.45.10:FF:000001">
    <property type="entry name" value="D-lactate dehydrogenase mitochondrial"/>
    <property type="match status" value="1"/>
</dbReference>
<evidence type="ECO:0000313" key="10">
    <source>
        <dbReference type="Proteomes" id="UP000613740"/>
    </source>
</evidence>
<dbReference type="Gene3D" id="3.30.43.10">
    <property type="entry name" value="Uridine Diphospho-n-acetylenolpyruvylglucosamine Reductase, domain 2"/>
    <property type="match status" value="1"/>
</dbReference>
<dbReference type="InterPro" id="IPR016169">
    <property type="entry name" value="FAD-bd_PCMH_sub2"/>
</dbReference>
<name>A0A835SKL5_9CHLO</name>
<keyword evidence="4" id="KW-0274">FAD</keyword>
<dbReference type="InterPro" id="IPR051264">
    <property type="entry name" value="FAD-oxidored/transferase_4"/>
</dbReference>
<dbReference type="InterPro" id="IPR006094">
    <property type="entry name" value="Oxid_FAD_bind_N"/>
</dbReference>
<evidence type="ECO:0000313" key="9">
    <source>
        <dbReference type="EMBL" id="KAG2428902.1"/>
    </source>
</evidence>
<evidence type="ECO:0000256" key="5">
    <source>
        <dbReference type="ARBA" id="ARBA00023002"/>
    </source>
</evidence>
<evidence type="ECO:0000259" key="8">
    <source>
        <dbReference type="PROSITE" id="PS51387"/>
    </source>
</evidence>
<dbReference type="Pfam" id="PF01565">
    <property type="entry name" value="FAD_binding_4"/>
    <property type="match status" value="1"/>
</dbReference>
<dbReference type="AlphaFoldDB" id="A0A835SKL5"/>
<proteinExistence type="inferred from homology"/>
<dbReference type="PANTHER" id="PTHR43716:SF1">
    <property type="entry name" value="D-2-HYDROXYGLUTARATE DEHYDROGENASE, MITOCHONDRIAL"/>
    <property type="match status" value="1"/>
</dbReference>
<dbReference type="Gene3D" id="3.30.70.2740">
    <property type="match status" value="1"/>
</dbReference>
<dbReference type="InterPro" id="IPR016167">
    <property type="entry name" value="FAD-bd_PCMH_sub1"/>
</dbReference>
<feature type="compositionally biased region" description="Low complexity" evidence="7">
    <location>
        <begin position="364"/>
        <end position="373"/>
    </location>
</feature>
<feature type="region of interest" description="Disordered" evidence="7">
    <location>
        <begin position="198"/>
        <end position="222"/>
    </location>
</feature>
<feature type="compositionally biased region" description="Low complexity" evidence="7">
    <location>
        <begin position="201"/>
        <end position="218"/>
    </location>
</feature>
<evidence type="ECO:0000256" key="3">
    <source>
        <dbReference type="ARBA" id="ARBA00022630"/>
    </source>
</evidence>
<keyword evidence="3" id="KW-0285">Flavoprotein</keyword>
<evidence type="ECO:0000256" key="1">
    <source>
        <dbReference type="ARBA" id="ARBA00001974"/>
    </source>
</evidence>